<evidence type="ECO:0000256" key="6">
    <source>
        <dbReference type="ARBA" id="ARBA00023235"/>
    </source>
</evidence>
<dbReference type="SMART" id="SM00382">
    <property type="entry name" value="AAA"/>
    <property type="match status" value="1"/>
</dbReference>
<dbReference type="InterPro" id="IPR003959">
    <property type="entry name" value="ATPase_AAA_core"/>
</dbReference>
<dbReference type="GO" id="GO:0008568">
    <property type="term" value="F:microtubule severing ATPase activity"/>
    <property type="evidence" value="ECO:0007669"/>
    <property type="project" value="UniProtKB-EC"/>
</dbReference>
<keyword evidence="2" id="KW-0963">Cytoplasm</keyword>
<dbReference type="FunFam" id="1.10.8.60:FF:000022">
    <property type="entry name" value="Fidgetin like 1"/>
    <property type="match status" value="1"/>
</dbReference>
<dbReference type="Gene3D" id="1.10.8.60">
    <property type="match status" value="1"/>
</dbReference>
<evidence type="ECO:0000313" key="12">
    <source>
        <dbReference type="EMBL" id="KHN81732.1"/>
    </source>
</evidence>
<evidence type="ECO:0000256" key="10">
    <source>
        <dbReference type="SAM" id="MobiDB-lite"/>
    </source>
</evidence>
<dbReference type="Pfam" id="PF17862">
    <property type="entry name" value="AAA_lid_3"/>
    <property type="match status" value="1"/>
</dbReference>
<dbReference type="Proteomes" id="UP000031036">
    <property type="component" value="Unassembled WGS sequence"/>
</dbReference>
<dbReference type="SUPFAM" id="SSF52540">
    <property type="entry name" value="P-loop containing nucleoside triphosphate hydrolases"/>
    <property type="match status" value="1"/>
</dbReference>
<dbReference type="OMA" id="YETFNKA"/>
<evidence type="ECO:0000256" key="9">
    <source>
        <dbReference type="RuleBase" id="RU003651"/>
    </source>
</evidence>
<dbReference type="AlphaFoldDB" id="A0A0B2VJW8"/>
<protein>
    <recommendedName>
        <fullName evidence="8">microtubule-severing ATPase</fullName>
        <ecNumber evidence="8">5.6.1.1</ecNumber>
    </recommendedName>
</protein>
<keyword evidence="3" id="KW-0493">Microtubule</keyword>
<evidence type="ECO:0000256" key="8">
    <source>
        <dbReference type="ARBA" id="ARBA00038871"/>
    </source>
</evidence>
<dbReference type="GO" id="GO:0016887">
    <property type="term" value="F:ATP hydrolysis activity"/>
    <property type="evidence" value="ECO:0007669"/>
    <property type="project" value="InterPro"/>
</dbReference>
<evidence type="ECO:0000256" key="5">
    <source>
        <dbReference type="ARBA" id="ARBA00022840"/>
    </source>
</evidence>
<sequence length="483" mass="53478">MLARRLSPQNNYETFNNAYHKSKEIVLSAIVMDERSDKCDEMKKREVMELYKSAIKHFETALRYAKQNMPSDKADEVEKHRVAVEKNLRSTKGRLGDLEKMYPPTSKGRTAVARVQPNQKPTVAVAPSSNGLRAGRTTGRGNGSADRGRCQTIGRTKMSRADLLKGVDDKFGGPLLDEILDITGLQMSDIEGAESAKKALEEAVILPAINPSLFSGLRQPVQGILLFGPPGNGKTMLARAVATECGSAVFLNISAATLTSKWVGDAEKIVKALFQIARNGQPSIIFIDEIDSILCERSDKETEVSRRMKTEFLIQMDGICSSKTDRLLVIGATNRPEELDTAVLRRFPKRILVDVPDEKARANLVAALLKKHKTASDLTSCQLRELATKTEGYSNSDIVALCREAAMVPIREMSRRQLKQATEAQVRPIQISDFESALMAIKPSTNQEMRRKLRHFAEVSGQMVGITRAIKRKPLGTSQLRIN</sequence>
<dbReference type="Gene3D" id="1.20.58.80">
    <property type="entry name" value="Phosphotransferase system, lactose/cellobiose-type IIA subunit"/>
    <property type="match status" value="1"/>
</dbReference>
<dbReference type="PROSITE" id="PS00674">
    <property type="entry name" value="AAA"/>
    <property type="match status" value="1"/>
</dbReference>
<organism evidence="12 13">
    <name type="scientific">Toxocara canis</name>
    <name type="common">Canine roundworm</name>
    <dbReference type="NCBI Taxonomy" id="6265"/>
    <lineage>
        <taxon>Eukaryota</taxon>
        <taxon>Metazoa</taxon>
        <taxon>Ecdysozoa</taxon>
        <taxon>Nematoda</taxon>
        <taxon>Chromadorea</taxon>
        <taxon>Rhabditida</taxon>
        <taxon>Spirurina</taxon>
        <taxon>Ascaridomorpha</taxon>
        <taxon>Ascaridoidea</taxon>
        <taxon>Toxocaridae</taxon>
        <taxon>Toxocara</taxon>
    </lineage>
</organism>
<dbReference type="GO" id="GO:0005874">
    <property type="term" value="C:microtubule"/>
    <property type="evidence" value="ECO:0007669"/>
    <property type="project" value="UniProtKB-KW"/>
</dbReference>
<evidence type="ECO:0000256" key="2">
    <source>
        <dbReference type="ARBA" id="ARBA00022490"/>
    </source>
</evidence>
<dbReference type="GO" id="GO:0005524">
    <property type="term" value="F:ATP binding"/>
    <property type="evidence" value="ECO:0007669"/>
    <property type="project" value="UniProtKB-KW"/>
</dbReference>
<evidence type="ECO:0000256" key="1">
    <source>
        <dbReference type="ARBA" id="ARBA00004496"/>
    </source>
</evidence>
<dbReference type="STRING" id="6265.A0A0B2VJW8"/>
<proteinExistence type="inferred from homology"/>
<dbReference type="FunFam" id="3.40.50.300:FF:001054">
    <property type="entry name" value="ATPase, AAA family, putative"/>
    <property type="match status" value="1"/>
</dbReference>
<feature type="region of interest" description="Disordered" evidence="10">
    <location>
        <begin position="96"/>
        <end position="150"/>
    </location>
</feature>
<dbReference type="InterPro" id="IPR041569">
    <property type="entry name" value="AAA_lid_3"/>
</dbReference>
<keyword evidence="13" id="KW-1185">Reference proteome</keyword>
<dbReference type="OrthoDB" id="10251136at2759"/>
<feature type="domain" description="AAA+ ATPase" evidence="11">
    <location>
        <begin position="220"/>
        <end position="357"/>
    </location>
</feature>
<evidence type="ECO:0000256" key="3">
    <source>
        <dbReference type="ARBA" id="ARBA00022701"/>
    </source>
</evidence>
<dbReference type="InterPro" id="IPR027417">
    <property type="entry name" value="P-loop_NTPase"/>
</dbReference>
<dbReference type="Gene3D" id="3.40.50.300">
    <property type="entry name" value="P-loop containing nucleotide triphosphate hydrolases"/>
    <property type="match status" value="1"/>
</dbReference>
<evidence type="ECO:0000256" key="4">
    <source>
        <dbReference type="ARBA" id="ARBA00022741"/>
    </source>
</evidence>
<dbReference type="Pfam" id="PF00004">
    <property type="entry name" value="AAA"/>
    <property type="match status" value="1"/>
</dbReference>
<keyword evidence="5 9" id="KW-0067">ATP-binding</keyword>
<keyword evidence="6" id="KW-0413">Isomerase</keyword>
<accession>A0A0B2VJW8</accession>
<dbReference type="CDD" id="cd19509">
    <property type="entry name" value="RecA-like_VPS4-like"/>
    <property type="match status" value="1"/>
</dbReference>
<evidence type="ECO:0000313" key="13">
    <source>
        <dbReference type="Proteomes" id="UP000031036"/>
    </source>
</evidence>
<comment type="subcellular location">
    <subcellularLocation>
        <location evidence="1">Cytoplasm</location>
    </subcellularLocation>
</comment>
<reference evidence="12 13" key="1">
    <citation type="submission" date="2014-11" db="EMBL/GenBank/DDBJ databases">
        <title>Genetic blueprint of the zoonotic pathogen Toxocara canis.</title>
        <authorList>
            <person name="Zhu X.-Q."/>
            <person name="Korhonen P.K."/>
            <person name="Cai H."/>
            <person name="Young N.D."/>
            <person name="Nejsum P."/>
            <person name="von Samson-Himmelstjerna G."/>
            <person name="Boag P.R."/>
            <person name="Tan P."/>
            <person name="Li Q."/>
            <person name="Min J."/>
            <person name="Yang Y."/>
            <person name="Wang X."/>
            <person name="Fang X."/>
            <person name="Hall R.S."/>
            <person name="Hofmann A."/>
            <person name="Sternberg P.W."/>
            <person name="Jex A.R."/>
            <person name="Gasser R.B."/>
        </authorList>
    </citation>
    <scope>NUCLEOTIDE SEQUENCE [LARGE SCALE GENOMIC DNA]</scope>
    <source>
        <strain evidence="12">PN_DK_2014</strain>
    </source>
</reference>
<dbReference type="PANTHER" id="PTHR23074">
    <property type="entry name" value="AAA DOMAIN-CONTAINING"/>
    <property type="match status" value="1"/>
</dbReference>
<dbReference type="PANTHER" id="PTHR23074:SF86">
    <property type="entry name" value="SPASTIN"/>
    <property type="match status" value="1"/>
</dbReference>
<dbReference type="InterPro" id="IPR050304">
    <property type="entry name" value="MT-severing_AAA_ATPase"/>
</dbReference>
<dbReference type="InterPro" id="IPR003960">
    <property type="entry name" value="ATPase_AAA_CS"/>
</dbReference>
<feature type="compositionally biased region" description="Polar residues" evidence="10">
    <location>
        <begin position="116"/>
        <end position="131"/>
    </location>
</feature>
<comment type="similarity">
    <text evidence="9">Belongs to the AAA ATPase family.</text>
</comment>
<comment type="catalytic activity">
    <reaction evidence="7">
        <text>n ATP + n H2O + a microtubule = n ADP + n phosphate + (n+1) alpha/beta tubulin heterodimers.</text>
        <dbReference type="EC" id="5.6.1.1"/>
    </reaction>
</comment>
<keyword evidence="4 9" id="KW-0547">Nucleotide-binding</keyword>
<evidence type="ECO:0000256" key="7">
    <source>
        <dbReference type="ARBA" id="ARBA00036378"/>
    </source>
</evidence>
<dbReference type="EC" id="5.6.1.1" evidence="8"/>
<dbReference type="EMBL" id="JPKZ01001475">
    <property type="protein sequence ID" value="KHN81732.1"/>
    <property type="molecule type" value="Genomic_DNA"/>
</dbReference>
<evidence type="ECO:0000259" key="11">
    <source>
        <dbReference type="SMART" id="SM00382"/>
    </source>
</evidence>
<comment type="caution">
    <text evidence="12">The sequence shown here is derived from an EMBL/GenBank/DDBJ whole genome shotgun (WGS) entry which is preliminary data.</text>
</comment>
<gene>
    <name evidence="12" type="ORF">Tcan_07227</name>
</gene>
<name>A0A0B2VJW8_TOXCA</name>
<dbReference type="GO" id="GO:0005737">
    <property type="term" value="C:cytoplasm"/>
    <property type="evidence" value="ECO:0007669"/>
    <property type="project" value="UniProtKB-SubCell"/>
</dbReference>
<dbReference type="InterPro" id="IPR003593">
    <property type="entry name" value="AAA+_ATPase"/>
</dbReference>